<evidence type="ECO:0000313" key="3">
    <source>
        <dbReference type="Proteomes" id="UP000231279"/>
    </source>
</evidence>
<accession>A0A2G9HUV2</accession>
<sequence length="127" mass="13868">MIDCGNRNIIGLHGTSQAPGLPRSFSTSSARSDDSEDYRELVRAASARSSIGRKIDVEAYLKQQMTVRPGSAAGPQAMPPRSISVAMGKIDEERPCCYFGEDFNGINVKNELKYPRSKSHAVGRTTF</sequence>
<dbReference type="OrthoDB" id="1679543at2759"/>
<keyword evidence="3" id="KW-1185">Reference proteome</keyword>
<name>A0A2G9HUV2_9LAMI</name>
<gene>
    <name evidence="2" type="ORF">CDL12_06201</name>
</gene>
<evidence type="ECO:0000256" key="1">
    <source>
        <dbReference type="SAM" id="MobiDB-lite"/>
    </source>
</evidence>
<dbReference type="EMBL" id="NKXS01001002">
    <property type="protein sequence ID" value="PIN21100.1"/>
    <property type="molecule type" value="Genomic_DNA"/>
</dbReference>
<reference evidence="3" key="1">
    <citation type="journal article" date="2018" name="Gigascience">
        <title>Genome assembly of the Pink Ipe (Handroanthus impetiginosus, Bignoniaceae), a highly valued, ecologically keystone Neotropical timber forest tree.</title>
        <authorList>
            <person name="Silva-Junior O.B."/>
            <person name="Grattapaglia D."/>
            <person name="Novaes E."/>
            <person name="Collevatti R.G."/>
        </authorList>
    </citation>
    <scope>NUCLEOTIDE SEQUENCE [LARGE SCALE GENOMIC DNA]</scope>
    <source>
        <strain evidence="3">cv. UFG-1</strain>
    </source>
</reference>
<comment type="caution">
    <text evidence="2">The sequence shown here is derived from an EMBL/GenBank/DDBJ whole genome shotgun (WGS) entry which is preliminary data.</text>
</comment>
<dbReference type="PANTHER" id="PTHR33526">
    <property type="entry name" value="OS07G0123800 PROTEIN"/>
    <property type="match status" value="1"/>
</dbReference>
<organism evidence="2 3">
    <name type="scientific">Handroanthus impetiginosus</name>
    <dbReference type="NCBI Taxonomy" id="429701"/>
    <lineage>
        <taxon>Eukaryota</taxon>
        <taxon>Viridiplantae</taxon>
        <taxon>Streptophyta</taxon>
        <taxon>Embryophyta</taxon>
        <taxon>Tracheophyta</taxon>
        <taxon>Spermatophyta</taxon>
        <taxon>Magnoliopsida</taxon>
        <taxon>eudicotyledons</taxon>
        <taxon>Gunneridae</taxon>
        <taxon>Pentapetalae</taxon>
        <taxon>asterids</taxon>
        <taxon>lamiids</taxon>
        <taxon>Lamiales</taxon>
        <taxon>Bignoniaceae</taxon>
        <taxon>Crescentiina</taxon>
        <taxon>Tabebuia alliance</taxon>
        <taxon>Handroanthus</taxon>
    </lineage>
</organism>
<dbReference type="AlphaFoldDB" id="A0A2G9HUV2"/>
<protein>
    <submittedName>
        <fullName evidence="2">Uncharacterized protein</fullName>
    </submittedName>
</protein>
<evidence type="ECO:0000313" key="2">
    <source>
        <dbReference type="EMBL" id="PIN21100.1"/>
    </source>
</evidence>
<dbReference type="Proteomes" id="UP000231279">
    <property type="component" value="Unassembled WGS sequence"/>
</dbReference>
<feature type="region of interest" description="Disordered" evidence="1">
    <location>
        <begin position="13"/>
        <end position="37"/>
    </location>
</feature>
<dbReference type="PANTHER" id="PTHR33526:SF4">
    <property type="entry name" value="OS07G0123800 PROTEIN"/>
    <property type="match status" value="1"/>
</dbReference>
<proteinExistence type="predicted"/>